<dbReference type="PROSITE" id="PS50893">
    <property type="entry name" value="ABC_TRANSPORTER_2"/>
    <property type="match status" value="2"/>
</dbReference>
<dbReference type="SMART" id="SM00382">
    <property type="entry name" value="AAA"/>
    <property type="match status" value="2"/>
</dbReference>
<dbReference type="SUPFAM" id="SSF52540">
    <property type="entry name" value="P-loop containing nucleoside triphosphate hydrolases"/>
    <property type="match status" value="2"/>
</dbReference>
<dbReference type="InterPro" id="IPR003593">
    <property type="entry name" value="AAA+_ATPase"/>
</dbReference>
<dbReference type="PANTHER" id="PTHR43776:SF7">
    <property type="entry name" value="D,D-DIPEPTIDE TRANSPORT ATP-BINDING PROTEIN DDPF-RELATED"/>
    <property type="match status" value="1"/>
</dbReference>
<evidence type="ECO:0000313" key="8">
    <source>
        <dbReference type="Proteomes" id="UP000285768"/>
    </source>
</evidence>
<dbReference type="EMBL" id="CP035037">
    <property type="protein sequence ID" value="QAB18209.1"/>
    <property type="molecule type" value="Genomic_DNA"/>
</dbReference>
<dbReference type="Pfam" id="PF08352">
    <property type="entry name" value="oligo_HPY"/>
    <property type="match status" value="1"/>
</dbReference>
<comment type="similarity">
    <text evidence="1">Belongs to the ABC transporter superfamily.</text>
</comment>
<dbReference type="InterPro" id="IPR050319">
    <property type="entry name" value="ABC_transp_ATP-bind"/>
</dbReference>
<dbReference type="CDD" id="cd03257">
    <property type="entry name" value="ABC_NikE_OppD_transporters"/>
    <property type="match status" value="2"/>
</dbReference>
<gene>
    <name evidence="7" type="ORF">Leucomu_10005</name>
</gene>
<keyword evidence="4 7" id="KW-0067">ATP-binding</keyword>
<feature type="domain" description="ABC transporter" evidence="6">
    <location>
        <begin position="24"/>
        <end position="269"/>
    </location>
</feature>
<keyword evidence="2" id="KW-0813">Transport</keyword>
<accession>A0ABX5QGK3</accession>
<dbReference type="InterPro" id="IPR017871">
    <property type="entry name" value="ABC_transporter-like_CS"/>
</dbReference>
<feature type="domain" description="ABC transporter" evidence="6">
    <location>
        <begin position="326"/>
        <end position="578"/>
    </location>
</feature>
<reference evidence="7 8" key="1">
    <citation type="submission" date="2019-01" db="EMBL/GenBank/DDBJ databases">
        <title>Leucobacter muris sp. nov. isolated from the nose of a laboratory mouse.</title>
        <authorList>
            <person name="Benga L."/>
            <person name="Sproeer C."/>
            <person name="Schumann P."/>
            <person name="Verbarg S."/>
            <person name="Bunk B."/>
            <person name="Engelhardt E."/>
            <person name="Benten P.M."/>
            <person name="Sager M."/>
        </authorList>
    </citation>
    <scope>NUCLEOTIDE SEQUENCE [LARGE SCALE GENOMIC DNA]</scope>
    <source>
        <strain evidence="7 8">DSM 101948</strain>
    </source>
</reference>
<evidence type="ECO:0000256" key="4">
    <source>
        <dbReference type="ARBA" id="ARBA00022840"/>
    </source>
</evidence>
<keyword evidence="8" id="KW-1185">Reference proteome</keyword>
<dbReference type="Gene3D" id="3.40.50.300">
    <property type="entry name" value="P-loop containing nucleotide triphosphate hydrolases"/>
    <property type="match status" value="2"/>
</dbReference>
<evidence type="ECO:0000256" key="3">
    <source>
        <dbReference type="ARBA" id="ARBA00022741"/>
    </source>
</evidence>
<dbReference type="InterPro" id="IPR003439">
    <property type="entry name" value="ABC_transporter-like_ATP-bd"/>
</dbReference>
<feature type="region of interest" description="Disordered" evidence="5">
    <location>
        <begin position="272"/>
        <end position="320"/>
    </location>
</feature>
<evidence type="ECO:0000256" key="1">
    <source>
        <dbReference type="ARBA" id="ARBA00005417"/>
    </source>
</evidence>
<dbReference type="InterPro" id="IPR013563">
    <property type="entry name" value="Oligopep_ABC_C"/>
</dbReference>
<dbReference type="NCBIfam" id="NF007739">
    <property type="entry name" value="PRK10419.1"/>
    <property type="match status" value="2"/>
</dbReference>
<organism evidence="7 8">
    <name type="scientific">Leucobacter muris</name>
    <dbReference type="NCBI Taxonomy" id="1935379"/>
    <lineage>
        <taxon>Bacteria</taxon>
        <taxon>Bacillati</taxon>
        <taxon>Actinomycetota</taxon>
        <taxon>Actinomycetes</taxon>
        <taxon>Micrococcales</taxon>
        <taxon>Microbacteriaceae</taxon>
        <taxon>Leucobacter</taxon>
    </lineage>
</organism>
<dbReference type="RefSeq" id="WP_128387130.1">
    <property type="nucleotide sequence ID" value="NZ_CP035037.1"/>
</dbReference>
<name>A0ABX5QGK3_9MICO</name>
<dbReference type="InterPro" id="IPR027417">
    <property type="entry name" value="P-loop_NTPase"/>
</dbReference>
<sequence>MSTPENAADAISEAAAATAAEPVLELDGLSISMPGRTLVHNCSLRVGAGEAVGLVGESGSGKTLSVRAVAGLLPAYFETGGSIRILGCDISELGARELRELRARRVGMVFQTPRAHLNPLRSIGDFMTEALVTVAGAKPETASARAVELLDEVGITAPARRMRQFPAELSGGLLQRVMIAATLAMDPEILLADEITTALDVTTQEEVMAVIGELRKHRELSMLFITHDLALAGAVTDRVAVMRQGRTIETLRSATMRRDAREEYTRVLMSAALPEGDGGSGSARPNFGSHRSLGAEAGFSPEAPASPEASTGGRRGPDPAQAAPILAVAGLRKTFRVRSAKGGGRETFVAVDDVSLELAPGGSLGSVGESGSGKSTTARIICGLERADAGTVTVAGDDWSSPARGTAARRARAKTVQMVFQDPYQSLDRRQTVRECLAEAIRVHRPRDPRAAVEARTSELMRQVRLDGTLLDARPRSLSGGQRQRVAIARALAADPRILVLDEAVSALDVTTQVEILSLLDAIRRDTGVGLLMITHDLTVIRRLCDRVAVMRAGAIEEYGTADEILDSPRAEYTRLLLDSIPREGWKPRRRRLGRTSAIPVVTAAQPIPDMEDLA</sequence>
<dbReference type="PROSITE" id="PS00211">
    <property type="entry name" value="ABC_TRANSPORTER_1"/>
    <property type="match status" value="1"/>
</dbReference>
<protein>
    <submittedName>
        <fullName evidence="7">ABC transporter ATP-binding protein</fullName>
    </submittedName>
</protein>
<evidence type="ECO:0000259" key="6">
    <source>
        <dbReference type="PROSITE" id="PS50893"/>
    </source>
</evidence>
<dbReference type="Proteomes" id="UP000285768">
    <property type="component" value="Chromosome"/>
</dbReference>
<dbReference type="GO" id="GO:0005524">
    <property type="term" value="F:ATP binding"/>
    <property type="evidence" value="ECO:0007669"/>
    <property type="project" value="UniProtKB-KW"/>
</dbReference>
<evidence type="ECO:0000256" key="5">
    <source>
        <dbReference type="SAM" id="MobiDB-lite"/>
    </source>
</evidence>
<dbReference type="Pfam" id="PF00005">
    <property type="entry name" value="ABC_tran"/>
    <property type="match status" value="2"/>
</dbReference>
<dbReference type="PANTHER" id="PTHR43776">
    <property type="entry name" value="TRANSPORT ATP-BINDING PROTEIN"/>
    <property type="match status" value="1"/>
</dbReference>
<keyword evidence="3" id="KW-0547">Nucleotide-binding</keyword>
<proteinExistence type="inferred from homology"/>
<evidence type="ECO:0000313" key="7">
    <source>
        <dbReference type="EMBL" id="QAB18209.1"/>
    </source>
</evidence>
<evidence type="ECO:0000256" key="2">
    <source>
        <dbReference type="ARBA" id="ARBA00022448"/>
    </source>
</evidence>